<reference evidence="2 3" key="1">
    <citation type="journal article" date="2016" name="Mol. Biol. Evol.">
        <title>Comparative Genomics of Early-Diverging Mushroom-Forming Fungi Provides Insights into the Origins of Lignocellulose Decay Capabilities.</title>
        <authorList>
            <person name="Nagy L.G."/>
            <person name="Riley R."/>
            <person name="Tritt A."/>
            <person name="Adam C."/>
            <person name="Daum C."/>
            <person name="Floudas D."/>
            <person name="Sun H."/>
            <person name="Yadav J.S."/>
            <person name="Pangilinan J."/>
            <person name="Larsson K.H."/>
            <person name="Matsuura K."/>
            <person name="Barry K."/>
            <person name="Labutti K."/>
            <person name="Kuo R."/>
            <person name="Ohm R.A."/>
            <person name="Bhattacharya S.S."/>
            <person name="Shirouzu T."/>
            <person name="Yoshinaga Y."/>
            <person name="Martin F.M."/>
            <person name="Grigoriev I.V."/>
            <person name="Hibbett D.S."/>
        </authorList>
    </citation>
    <scope>NUCLEOTIDE SEQUENCE [LARGE SCALE GENOMIC DNA]</scope>
    <source>
        <strain evidence="2 3">TUFC12733</strain>
    </source>
</reference>
<protein>
    <submittedName>
        <fullName evidence="2">Uncharacterized protein</fullName>
    </submittedName>
</protein>
<evidence type="ECO:0000313" key="2">
    <source>
        <dbReference type="EMBL" id="KZO98559.1"/>
    </source>
</evidence>
<accession>A0A167P9P7</accession>
<evidence type="ECO:0000313" key="3">
    <source>
        <dbReference type="Proteomes" id="UP000076738"/>
    </source>
</evidence>
<name>A0A167P9P7_CALVF</name>
<evidence type="ECO:0000256" key="1">
    <source>
        <dbReference type="SAM" id="MobiDB-lite"/>
    </source>
</evidence>
<keyword evidence="3" id="KW-1185">Reference proteome</keyword>
<gene>
    <name evidence="2" type="ORF">CALVIDRAFT_27443</name>
</gene>
<dbReference type="Proteomes" id="UP000076738">
    <property type="component" value="Unassembled WGS sequence"/>
</dbReference>
<sequence>MGSQDIIRWWELCEVDTSARLANLPVNWEPREECLPGPRQRRFSWFLSRPRLRSGSGPMLLACLVHHTFPLCTLRTGTVALGAYPSLNCCQTPGAHGPEHSGPRLDFSYPGFFSQQPAVSPYWGYQVPNAPDHDNTALGPGAWSQKGPAPIHK</sequence>
<dbReference type="AlphaFoldDB" id="A0A167P9P7"/>
<feature type="region of interest" description="Disordered" evidence="1">
    <location>
        <begin position="134"/>
        <end position="153"/>
    </location>
</feature>
<dbReference type="EMBL" id="KV417275">
    <property type="protein sequence ID" value="KZO98559.1"/>
    <property type="molecule type" value="Genomic_DNA"/>
</dbReference>
<proteinExistence type="predicted"/>
<organism evidence="2 3">
    <name type="scientific">Calocera viscosa (strain TUFC12733)</name>
    <dbReference type="NCBI Taxonomy" id="1330018"/>
    <lineage>
        <taxon>Eukaryota</taxon>
        <taxon>Fungi</taxon>
        <taxon>Dikarya</taxon>
        <taxon>Basidiomycota</taxon>
        <taxon>Agaricomycotina</taxon>
        <taxon>Dacrymycetes</taxon>
        <taxon>Dacrymycetales</taxon>
        <taxon>Dacrymycetaceae</taxon>
        <taxon>Calocera</taxon>
    </lineage>
</organism>